<comment type="caution">
    <text evidence="2">The sequence shown here is derived from an EMBL/GenBank/DDBJ whole genome shotgun (WGS) entry which is preliminary data.</text>
</comment>
<keyword evidence="3" id="KW-1185">Reference proteome</keyword>
<proteinExistence type="predicted"/>
<gene>
    <name evidence="2" type="ORF">WIS52_04345</name>
</gene>
<organism evidence="2 3">
    <name type="scientific">Pseudonocardia nematodicida</name>
    <dbReference type="NCBI Taxonomy" id="1206997"/>
    <lineage>
        <taxon>Bacteria</taxon>
        <taxon>Bacillati</taxon>
        <taxon>Actinomycetota</taxon>
        <taxon>Actinomycetes</taxon>
        <taxon>Pseudonocardiales</taxon>
        <taxon>Pseudonocardiaceae</taxon>
        <taxon>Pseudonocardia</taxon>
    </lineage>
</organism>
<evidence type="ECO:0000256" key="1">
    <source>
        <dbReference type="SAM" id="MobiDB-lite"/>
    </source>
</evidence>
<evidence type="ECO:0000313" key="3">
    <source>
        <dbReference type="Proteomes" id="UP001494902"/>
    </source>
</evidence>
<evidence type="ECO:0008006" key="4">
    <source>
        <dbReference type="Google" id="ProtNLM"/>
    </source>
</evidence>
<dbReference type="RefSeq" id="WP_349296760.1">
    <property type="nucleotide sequence ID" value="NZ_JBEDNQ010000001.1"/>
</dbReference>
<feature type="region of interest" description="Disordered" evidence="1">
    <location>
        <begin position="1"/>
        <end position="21"/>
    </location>
</feature>
<protein>
    <recommendedName>
        <fullName evidence="4">Hpt domain-containing protein</fullName>
    </recommendedName>
</protein>
<dbReference type="EMBL" id="JBEDNQ010000001">
    <property type="protein sequence ID" value="MEQ3549694.1"/>
    <property type="molecule type" value="Genomic_DNA"/>
</dbReference>
<sequence length="71" mass="7297">MTVPTPGPRPADPRPPEERPAGDLAALRAEVTGAVAALDELADRPVAEHPAAFERVHAALGRALSAGPERG</sequence>
<feature type="compositionally biased region" description="Basic and acidic residues" evidence="1">
    <location>
        <begin position="11"/>
        <end position="21"/>
    </location>
</feature>
<dbReference type="Proteomes" id="UP001494902">
    <property type="component" value="Unassembled WGS sequence"/>
</dbReference>
<feature type="compositionally biased region" description="Pro residues" evidence="1">
    <location>
        <begin position="1"/>
        <end position="10"/>
    </location>
</feature>
<reference evidence="2 3" key="1">
    <citation type="submission" date="2024-03" db="EMBL/GenBank/DDBJ databases">
        <title>Draft genome sequence of Pseudonocardia nematodicida JCM 31783.</title>
        <authorList>
            <person name="Butdee W."/>
            <person name="Duangmal K."/>
        </authorList>
    </citation>
    <scope>NUCLEOTIDE SEQUENCE [LARGE SCALE GENOMIC DNA]</scope>
    <source>
        <strain evidence="2 3">JCM 31783</strain>
    </source>
</reference>
<evidence type="ECO:0000313" key="2">
    <source>
        <dbReference type="EMBL" id="MEQ3549694.1"/>
    </source>
</evidence>
<accession>A0ABV1K754</accession>
<name>A0ABV1K754_9PSEU</name>